<dbReference type="AlphaFoldDB" id="A0A2W1JNF4"/>
<protein>
    <submittedName>
        <fullName evidence="1">Lipoprotein LppC</fullName>
    </submittedName>
</protein>
<dbReference type="CDD" id="cd00865">
    <property type="entry name" value="PEBP_bact_arch"/>
    <property type="match status" value="1"/>
</dbReference>
<dbReference type="SUPFAM" id="SSF49777">
    <property type="entry name" value="PEBP-like"/>
    <property type="match status" value="1"/>
</dbReference>
<dbReference type="EMBL" id="PQWO01000015">
    <property type="protein sequence ID" value="PZD71674.1"/>
    <property type="molecule type" value="Genomic_DNA"/>
</dbReference>
<comment type="caution">
    <text evidence="1">The sequence shown here is derived from an EMBL/GenBank/DDBJ whole genome shotgun (WGS) entry which is preliminary data.</text>
</comment>
<dbReference type="Gene3D" id="3.90.280.10">
    <property type="entry name" value="PEBP-like"/>
    <property type="match status" value="1"/>
</dbReference>
<dbReference type="InterPro" id="IPR005247">
    <property type="entry name" value="YbhB_YbcL/LppC-like"/>
</dbReference>
<name>A0A2W1JNF4_9CYAN</name>
<dbReference type="NCBIfam" id="TIGR00481">
    <property type="entry name" value="YbhB/YbcL family Raf kinase inhibitor-like protein"/>
    <property type="match status" value="1"/>
</dbReference>
<dbReference type="InterPro" id="IPR036610">
    <property type="entry name" value="PEBP-like_sf"/>
</dbReference>
<dbReference type="OrthoDB" id="9797506at2"/>
<proteinExistence type="predicted"/>
<keyword evidence="2" id="KW-1185">Reference proteome</keyword>
<evidence type="ECO:0000313" key="1">
    <source>
        <dbReference type="EMBL" id="PZD71674.1"/>
    </source>
</evidence>
<keyword evidence="1" id="KW-0449">Lipoprotein</keyword>
<reference evidence="1 2" key="1">
    <citation type="journal article" date="2018" name="Sci. Rep.">
        <title>A novel species of the marine cyanobacterium Acaryochloris with a unique pigment content and lifestyle.</title>
        <authorList>
            <person name="Partensky F."/>
            <person name="Six C."/>
            <person name="Ratin M."/>
            <person name="Garczarek L."/>
            <person name="Vaulot D."/>
            <person name="Probert I."/>
            <person name="Calteau A."/>
            <person name="Gourvil P."/>
            <person name="Marie D."/>
            <person name="Grebert T."/>
            <person name="Bouchier C."/>
            <person name="Le Panse S."/>
            <person name="Gachenot M."/>
            <person name="Rodriguez F."/>
            <person name="Garrido J.L."/>
        </authorList>
    </citation>
    <scope>NUCLEOTIDE SEQUENCE [LARGE SCALE GENOMIC DNA]</scope>
    <source>
        <strain evidence="1 2">RCC1774</strain>
    </source>
</reference>
<gene>
    <name evidence="1" type="primary">lppC</name>
    <name evidence="1" type="ORF">C1752_05083</name>
</gene>
<dbReference type="PANTHER" id="PTHR30289:SF1">
    <property type="entry name" value="PEBP (PHOSPHATIDYLETHANOLAMINE-BINDING PROTEIN) FAMILY PROTEIN"/>
    <property type="match status" value="1"/>
</dbReference>
<evidence type="ECO:0000313" key="2">
    <source>
        <dbReference type="Proteomes" id="UP000248857"/>
    </source>
</evidence>
<dbReference type="PANTHER" id="PTHR30289">
    <property type="entry name" value="UNCHARACTERIZED PROTEIN YBCL-RELATED"/>
    <property type="match status" value="1"/>
</dbReference>
<dbReference type="InterPro" id="IPR008914">
    <property type="entry name" value="PEBP"/>
</dbReference>
<accession>A0A2W1JNF4</accession>
<dbReference type="Proteomes" id="UP000248857">
    <property type="component" value="Unassembled WGS sequence"/>
</dbReference>
<sequence length="192" mass="20820">MQVLQLSPRIVLNLSVVGLIFIALTACRTNDVDAELPKLEPTIQLQSSAFAADTSIPSEYTCDGEDRSPPLSWDAVPSEAQSLILIADDPDAPGGTFVHWVLYDLSPQTLQLPGGVTPVTQGPQQSVQGKNSFGKIGYRGPCPPSGTHRYFFKIYALDQKIEIEPGAKKNKVLLAAKEHIIATGELMGRYSR</sequence>
<dbReference type="Pfam" id="PF01161">
    <property type="entry name" value="PBP"/>
    <property type="match status" value="1"/>
</dbReference>
<organism evidence="1 2">
    <name type="scientific">Acaryochloris thomasi RCC1774</name>
    <dbReference type="NCBI Taxonomy" id="1764569"/>
    <lineage>
        <taxon>Bacteria</taxon>
        <taxon>Bacillati</taxon>
        <taxon>Cyanobacteriota</taxon>
        <taxon>Cyanophyceae</taxon>
        <taxon>Acaryochloridales</taxon>
        <taxon>Acaryochloridaceae</taxon>
        <taxon>Acaryochloris</taxon>
        <taxon>Acaryochloris thomasi</taxon>
    </lineage>
</organism>